<evidence type="ECO:0000259" key="6">
    <source>
        <dbReference type="Pfam" id="PF04932"/>
    </source>
</evidence>
<feature type="transmembrane region" description="Helical" evidence="5">
    <location>
        <begin position="38"/>
        <end position="57"/>
    </location>
</feature>
<protein>
    <submittedName>
        <fullName evidence="7">O-antigen ligase family protein</fullName>
    </submittedName>
</protein>
<dbReference type="InterPro" id="IPR051533">
    <property type="entry name" value="WaaL-like"/>
</dbReference>
<evidence type="ECO:0000256" key="5">
    <source>
        <dbReference type="SAM" id="Phobius"/>
    </source>
</evidence>
<name>A0A955J2H8_UNCKA</name>
<reference evidence="7" key="2">
    <citation type="journal article" date="2021" name="Microbiome">
        <title>Successional dynamics and alternative stable states in a saline activated sludge microbial community over 9 years.</title>
        <authorList>
            <person name="Wang Y."/>
            <person name="Ye J."/>
            <person name="Ju F."/>
            <person name="Liu L."/>
            <person name="Boyd J.A."/>
            <person name="Deng Y."/>
            <person name="Parks D.H."/>
            <person name="Jiang X."/>
            <person name="Yin X."/>
            <person name="Woodcroft B.J."/>
            <person name="Tyson G.W."/>
            <person name="Hugenholtz P."/>
            <person name="Polz M.F."/>
            <person name="Zhang T."/>
        </authorList>
    </citation>
    <scope>NUCLEOTIDE SEQUENCE</scope>
    <source>
        <strain evidence="7">HKST-UBA79</strain>
    </source>
</reference>
<dbReference type="AlphaFoldDB" id="A0A955J2H8"/>
<evidence type="ECO:0000313" key="8">
    <source>
        <dbReference type="Proteomes" id="UP000740557"/>
    </source>
</evidence>
<feature type="transmembrane region" description="Helical" evidence="5">
    <location>
        <begin position="92"/>
        <end position="112"/>
    </location>
</feature>
<dbReference type="GO" id="GO:0016020">
    <property type="term" value="C:membrane"/>
    <property type="evidence" value="ECO:0007669"/>
    <property type="project" value="UniProtKB-SubCell"/>
</dbReference>
<evidence type="ECO:0000256" key="4">
    <source>
        <dbReference type="ARBA" id="ARBA00023136"/>
    </source>
</evidence>
<dbReference type="GO" id="GO:0016874">
    <property type="term" value="F:ligase activity"/>
    <property type="evidence" value="ECO:0007669"/>
    <property type="project" value="UniProtKB-KW"/>
</dbReference>
<keyword evidence="7" id="KW-0436">Ligase</keyword>
<accession>A0A955J2H8</accession>
<comment type="subcellular location">
    <subcellularLocation>
        <location evidence="1">Membrane</location>
        <topology evidence="1">Multi-pass membrane protein</topology>
    </subcellularLocation>
</comment>
<evidence type="ECO:0000256" key="2">
    <source>
        <dbReference type="ARBA" id="ARBA00022692"/>
    </source>
</evidence>
<keyword evidence="3 5" id="KW-1133">Transmembrane helix</keyword>
<dbReference type="Proteomes" id="UP000740557">
    <property type="component" value="Unassembled WGS sequence"/>
</dbReference>
<comment type="caution">
    <text evidence="7">The sequence shown here is derived from an EMBL/GenBank/DDBJ whole genome shotgun (WGS) entry which is preliminary data.</text>
</comment>
<keyword evidence="2 5" id="KW-0812">Transmembrane</keyword>
<feature type="transmembrane region" description="Helical" evidence="5">
    <location>
        <begin position="69"/>
        <end position="86"/>
    </location>
</feature>
<feature type="transmembrane region" description="Helical" evidence="5">
    <location>
        <begin position="124"/>
        <end position="144"/>
    </location>
</feature>
<evidence type="ECO:0000256" key="3">
    <source>
        <dbReference type="ARBA" id="ARBA00022989"/>
    </source>
</evidence>
<sequence>MSKPPIARKQSILFYLLLILVFVSPLLYTSITTESFEFPKMILIYIFSSLIFVVAFWDRPINLPIKPILLYLSSIIISTVLSMHMYTSMWGYFSRFNGGLISTICFVLIYLATTQLKQTHITQLYNAVVFSALPVAVLALLQHFQGMERATSTLGQPNWTGTYLVIALGIASYYTVTKELKELYALSVVLFIVGIWVTYSLSSLIAAGAVLGTVLYINRSHINWQIISAILLGCTFAIVRPGILASKIYDAQIIEAPQNMETETPIDNEEVEAKAPKLTDSGNLRYLLWRDSLQIPTQNLKTFLVGTGPETFPYIFQTYRSEAFNYTSEWNYIMNKPHNFYLETLIEEGILGVVTYVSMLGVLGFKAIKKRAIECLIIIITVTLTNLFSWPVASVSLLFWIGLGELNASA</sequence>
<feature type="transmembrane region" description="Helical" evidence="5">
    <location>
        <begin position="222"/>
        <end position="239"/>
    </location>
</feature>
<feature type="transmembrane region" description="Helical" evidence="5">
    <location>
        <begin position="375"/>
        <end position="401"/>
    </location>
</feature>
<organism evidence="7 8">
    <name type="scientific">candidate division WWE3 bacterium</name>
    <dbReference type="NCBI Taxonomy" id="2053526"/>
    <lineage>
        <taxon>Bacteria</taxon>
        <taxon>Katanobacteria</taxon>
    </lineage>
</organism>
<evidence type="ECO:0000256" key="1">
    <source>
        <dbReference type="ARBA" id="ARBA00004141"/>
    </source>
</evidence>
<dbReference type="InterPro" id="IPR007016">
    <property type="entry name" value="O-antigen_ligase-rel_domated"/>
</dbReference>
<dbReference type="EMBL" id="JAGQNX010000078">
    <property type="protein sequence ID" value="MCA9308402.1"/>
    <property type="molecule type" value="Genomic_DNA"/>
</dbReference>
<feature type="transmembrane region" description="Helical" evidence="5">
    <location>
        <begin position="156"/>
        <end position="176"/>
    </location>
</feature>
<feature type="domain" description="O-antigen ligase-related" evidence="6">
    <location>
        <begin position="187"/>
        <end position="357"/>
    </location>
</feature>
<reference evidence="7" key="1">
    <citation type="submission" date="2020-04" db="EMBL/GenBank/DDBJ databases">
        <authorList>
            <person name="Zhang T."/>
        </authorList>
    </citation>
    <scope>NUCLEOTIDE SEQUENCE</scope>
    <source>
        <strain evidence="7">HKST-UBA79</strain>
    </source>
</reference>
<proteinExistence type="predicted"/>
<feature type="transmembrane region" description="Helical" evidence="5">
    <location>
        <begin position="12"/>
        <end position="32"/>
    </location>
</feature>
<dbReference type="Pfam" id="PF04932">
    <property type="entry name" value="Wzy_C"/>
    <property type="match status" value="1"/>
</dbReference>
<evidence type="ECO:0000313" key="7">
    <source>
        <dbReference type="EMBL" id="MCA9308402.1"/>
    </source>
</evidence>
<keyword evidence="4 5" id="KW-0472">Membrane</keyword>
<dbReference type="PANTHER" id="PTHR37422:SF17">
    <property type="entry name" value="O-ANTIGEN LIGASE"/>
    <property type="match status" value="1"/>
</dbReference>
<feature type="transmembrane region" description="Helical" evidence="5">
    <location>
        <begin position="183"/>
        <end position="216"/>
    </location>
</feature>
<dbReference type="PANTHER" id="PTHR37422">
    <property type="entry name" value="TEICHURONIC ACID BIOSYNTHESIS PROTEIN TUAE"/>
    <property type="match status" value="1"/>
</dbReference>
<gene>
    <name evidence="7" type="ORF">KC980_02740</name>
</gene>